<proteinExistence type="inferred from homology"/>
<evidence type="ECO:0000313" key="4">
    <source>
        <dbReference type="Proteomes" id="UP000646365"/>
    </source>
</evidence>
<reference evidence="3" key="2">
    <citation type="submission" date="2020-09" db="EMBL/GenBank/DDBJ databases">
        <authorList>
            <person name="Sun Q."/>
            <person name="Zhou Y."/>
        </authorList>
    </citation>
    <scope>NUCLEOTIDE SEQUENCE</scope>
    <source>
        <strain evidence="3">CGMCC 1.15725</strain>
    </source>
</reference>
<keyword evidence="4" id="KW-1185">Reference proteome</keyword>
<dbReference type="PANTHER" id="PTHR47505">
    <property type="entry name" value="DNA UTILIZATION PROTEIN YHGH"/>
    <property type="match status" value="1"/>
</dbReference>
<protein>
    <recommendedName>
        <fullName evidence="2">Phosphoribosyltransferase domain-containing protein</fullName>
    </recommendedName>
</protein>
<organism evidence="3 4">
    <name type="scientific">Aliidongia dinghuensis</name>
    <dbReference type="NCBI Taxonomy" id="1867774"/>
    <lineage>
        <taxon>Bacteria</taxon>
        <taxon>Pseudomonadati</taxon>
        <taxon>Pseudomonadota</taxon>
        <taxon>Alphaproteobacteria</taxon>
        <taxon>Rhodospirillales</taxon>
        <taxon>Dongiaceae</taxon>
        <taxon>Aliidongia</taxon>
    </lineage>
</organism>
<dbReference type="Pfam" id="PF00156">
    <property type="entry name" value="Pribosyltran"/>
    <property type="match status" value="1"/>
</dbReference>
<dbReference type="AlphaFoldDB" id="A0A8J3E1I6"/>
<dbReference type="Proteomes" id="UP000646365">
    <property type="component" value="Unassembled WGS sequence"/>
</dbReference>
<comment type="caution">
    <text evidence="3">The sequence shown here is derived from an EMBL/GenBank/DDBJ whole genome shotgun (WGS) entry which is preliminary data.</text>
</comment>
<dbReference type="Gene3D" id="3.40.50.2020">
    <property type="match status" value="1"/>
</dbReference>
<dbReference type="InterPro" id="IPR000836">
    <property type="entry name" value="PRTase_dom"/>
</dbReference>
<evidence type="ECO:0000313" key="3">
    <source>
        <dbReference type="EMBL" id="GGF00192.1"/>
    </source>
</evidence>
<name>A0A8J3E1I6_9PROT</name>
<gene>
    <name evidence="3" type="ORF">GCM10011611_02240</name>
</gene>
<accession>A0A8J3E1I6</accession>
<evidence type="ECO:0000259" key="2">
    <source>
        <dbReference type="Pfam" id="PF00156"/>
    </source>
</evidence>
<dbReference type="EMBL" id="BMJQ01000001">
    <property type="protein sequence ID" value="GGF00192.1"/>
    <property type="molecule type" value="Genomic_DNA"/>
</dbReference>
<evidence type="ECO:0000256" key="1">
    <source>
        <dbReference type="ARBA" id="ARBA00008007"/>
    </source>
</evidence>
<dbReference type="InterPro" id="IPR051910">
    <property type="entry name" value="ComF/GntX_DNA_util-trans"/>
</dbReference>
<comment type="similarity">
    <text evidence="1">Belongs to the ComF/GntX family.</text>
</comment>
<dbReference type="InterPro" id="IPR029057">
    <property type="entry name" value="PRTase-like"/>
</dbReference>
<reference evidence="3" key="1">
    <citation type="journal article" date="2014" name="Int. J. Syst. Evol. Microbiol.">
        <title>Complete genome sequence of Corynebacterium casei LMG S-19264T (=DSM 44701T), isolated from a smear-ripened cheese.</title>
        <authorList>
            <consortium name="US DOE Joint Genome Institute (JGI-PGF)"/>
            <person name="Walter F."/>
            <person name="Albersmeier A."/>
            <person name="Kalinowski J."/>
            <person name="Ruckert C."/>
        </authorList>
    </citation>
    <scope>NUCLEOTIDE SEQUENCE</scope>
    <source>
        <strain evidence="3">CGMCC 1.15725</strain>
    </source>
</reference>
<dbReference type="CDD" id="cd06223">
    <property type="entry name" value="PRTases_typeI"/>
    <property type="match status" value="1"/>
</dbReference>
<sequence length="229" mass="25341">MSPADCTTREPSSWKWGFWLKRESGLPFAYDAGVGVECAQCVAHPPVYGRARAVFAYDDQSRRLILAFKHADRLHGIPAFGQWLARSGAELLAEADLIVPVPLHWTRLFRRRFNQSALLARAAVAAWGERPNARSLKAPRFAPDLLVRRRRTRSQGHLSRLQRAENVRGAFALKPKADLTGKRVVLVDDVLTTGATIEACTRVLKRAGATQVDVLTLARAMRIPSGGVP</sequence>
<dbReference type="SUPFAM" id="SSF53271">
    <property type="entry name" value="PRTase-like"/>
    <property type="match status" value="1"/>
</dbReference>
<feature type="domain" description="Phosphoribosyltransferase" evidence="2">
    <location>
        <begin position="134"/>
        <end position="220"/>
    </location>
</feature>
<dbReference type="PANTHER" id="PTHR47505:SF1">
    <property type="entry name" value="DNA UTILIZATION PROTEIN YHGH"/>
    <property type="match status" value="1"/>
</dbReference>
<dbReference type="RefSeq" id="WP_229743403.1">
    <property type="nucleotide sequence ID" value="NZ_BMJQ01000001.1"/>
</dbReference>